<proteinExistence type="predicted"/>
<comment type="caution">
    <text evidence="3">The sequence shown here is derived from an EMBL/GenBank/DDBJ whole genome shotgun (WGS) entry which is preliminary data.</text>
</comment>
<keyword evidence="2" id="KW-1133">Transmembrane helix</keyword>
<keyword evidence="4" id="KW-1185">Reference proteome</keyword>
<reference evidence="3 4" key="1">
    <citation type="submission" date="2020-04" db="EMBL/GenBank/DDBJ databases">
        <authorList>
            <person name="Klaysubun C."/>
            <person name="Duangmal K."/>
            <person name="Lipun K."/>
        </authorList>
    </citation>
    <scope>NUCLEOTIDE SEQUENCE [LARGE SCALE GENOMIC DNA]</scope>
    <source>
        <strain evidence="3 4">DSM 45300</strain>
    </source>
</reference>
<name>A0A848DH52_9PSEU</name>
<dbReference type="Pfam" id="PF02325">
    <property type="entry name" value="CCB3_YggT"/>
    <property type="match status" value="1"/>
</dbReference>
<dbReference type="Proteomes" id="UP000586918">
    <property type="component" value="Unassembled WGS sequence"/>
</dbReference>
<feature type="transmembrane region" description="Helical" evidence="2">
    <location>
        <begin position="31"/>
        <end position="50"/>
    </location>
</feature>
<sequence length="117" mass="12779">MPLRYGVDDGGIGVDQPGSRRRRRPDVRDRLAAGPVLLLFGLVMLARLIGDWAGVFGDPRAGWLSGVRRVTHGLTEPVIAPVRWVLRPVRVGSVSIDLAFTVVFVAVWILRSVALSL</sequence>
<evidence type="ECO:0000313" key="3">
    <source>
        <dbReference type="EMBL" id="NMH91844.1"/>
    </source>
</evidence>
<dbReference type="GO" id="GO:0016020">
    <property type="term" value="C:membrane"/>
    <property type="evidence" value="ECO:0007669"/>
    <property type="project" value="InterPro"/>
</dbReference>
<accession>A0A848DH52</accession>
<feature type="region of interest" description="Disordered" evidence="1">
    <location>
        <begin position="1"/>
        <end position="26"/>
    </location>
</feature>
<evidence type="ECO:0000256" key="1">
    <source>
        <dbReference type="SAM" id="MobiDB-lite"/>
    </source>
</evidence>
<keyword evidence="2" id="KW-0472">Membrane</keyword>
<protein>
    <submittedName>
        <fullName evidence="3">YggT family protein</fullName>
    </submittedName>
</protein>
<keyword evidence="2" id="KW-0812">Transmembrane</keyword>
<dbReference type="AlphaFoldDB" id="A0A848DH52"/>
<organism evidence="3 4">
    <name type="scientific">Pseudonocardia bannensis</name>
    <dbReference type="NCBI Taxonomy" id="630973"/>
    <lineage>
        <taxon>Bacteria</taxon>
        <taxon>Bacillati</taxon>
        <taxon>Actinomycetota</taxon>
        <taxon>Actinomycetes</taxon>
        <taxon>Pseudonocardiales</taxon>
        <taxon>Pseudonocardiaceae</taxon>
        <taxon>Pseudonocardia</taxon>
    </lineage>
</organism>
<dbReference type="EMBL" id="JAAXKZ010000026">
    <property type="protein sequence ID" value="NMH91844.1"/>
    <property type="molecule type" value="Genomic_DNA"/>
</dbReference>
<evidence type="ECO:0000256" key="2">
    <source>
        <dbReference type="SAM" id="Phobius"/>
    </source>
</evidence>
<feature type="transmembrane region" description="Helical" evidence="2">
    <location>
        <begin position="91"/>
        <end position="110"/>
    </location>
</feature>
<dbReference type="InterPro" id="IPR003425">
    <property type="entry name" value="CCB3/YggT"/>
</dbReference>
<gene>
    <name evidence="3" type="ORF">HF519_09680</name>
</gene>
<evidence type="ECO:0000313" key="4">
    <source>
        <dbReference type="Proteomes" id="UP000586918"/>
    </source>
</evidence>